<feature type="region of interest" description="Disordered" evidence="3">
    <location>
        <begin position="280"/>
        <end position="405"/>
    </location>
</feature>
<evidence type="ECO:0000256" key="2">
    <source>
        <dbReference type="ARBA" id="ARBA00023242"/>
    </source>
</evidence>
<reference evidence="6" key="1">
    <citation type="submission" date="2015-12" db="EMBL/GenBank/DDBJ databases">
        <title>Update maize B73 reference genome by single molecule sequencing technologies.</title>
        <authorList>
            <consortium name="Maize Genome Sequencing Project"/>
            <person name="Ware D."/>
        </authorList>
    </citation>
    <scope>NUCLEOTIDE SEQUENCE [LARGE SCALE GENOMIC DNA]</scope>
    <source>
        <tissue evidence="6">Seedling</tissue>
    </source>
</reference>
<name>A0A1D6MSS4_MAIZE</name>
<dbReference type="AlphaFoldDB" id="A0A1D6MSS4"/>
<organism evidence="6">
    <name type="scientific">Zea mays</name>
    <name type="common">Maize</name>
    <dbReference type="NCBI Taxonomy" id="4577"/>
    <lineage>
        <taxon>Eukaryota</taxon>
        <taxon>Viridiplantae</taxon>
        <taxon>Streptophyta</taxon>
        <taxon>Embryophyta</taxon>
        <taxon>Tracheophyta</taxon>
        <taxon>Spermatophyta</taxon>
        <taxon>Magnoliopsida</taxon>
        <taxon>Liliopsida</taxon>
        <taxon>Poales</taxon>
        <taxon>Poaceae</taxon>
        <taxon>PACMAD clade</taxon>
        <taxon>Panicoideae</taxon>
        <taxon>Andropogonodae</taxon>
        <taxon>Andropogoneae</taxon>
        <taxon>Tripsacinae</taxon>
        <taxon>Zea</taxon>
    </lineage>
</organism>
<dbReference type="GO" id="GO:0005634">
    <property type="term" value="C:nucleus"/>
    <property type="evidence" value="ECO:0007669"/>
    <property type="project" value="UniProtKB-SubCell"/>
</dbReference>
<dbReference type="InterPro" id="IPR055236">
    <property type="entry name" value="EVH1_PP4R3"/>
</dbReference>
<dbReference type="SUPFAM" id="SSF50729">
    <property type="entry name" value="PH domain-like"/>
    <property type="match status" value="1"/>
</dbReference>
<feature type="compositionally biased region" description="Polar residues" evidence="3">
    <location>
        <begin position="462"/>
        <end position="472"/>
    </location>
</feature>
<evidence type="ECO:0000313" key="6">
    <source>
        <dbReference type="EMBL" id="ONM31951.1"/>
    </source>
</evidence>
<dbReference type="Pfam" id="PF04802">
    <property type="entry name" value="PP4R3"/>
    <property type="match status" value="1"/>
</dbReference>
<feature type="region of interest" description="Disordered" evidence="3">
    <location>
        <begin position="442"/>
        <end position="503"/>
    </location>
</feature>
<comment type="subcellular location">
    <subcellularLocation>
        <location evidence="1">Nucleus</location>
    </subcellularLocation>
</comment>
<sequence>MAEQEGRDAEAGGDAAAAAVASHTSSMQRVKVYRLADGGKWDDQGTGYVSIDYIEGSKELGLTVLDEDDNDTLLMHNITSDDIYRKQEETIISWRDREAATDLALSFQEAAGCSYIWEHICDIQRNLQFSNLGALEVGPRQSSESLEASRIMHSNDDSFRSANGGEFREKFLVVAAVRFMRTIISRNDDHLIRHVVKFNLLKPIIDVFVDNGERYNMLHSGVLELLEYIRKENIKTLIIYAIESFWDELAIFEHFGSIQAFKLKYQQYLESAEPRLNASVPDMRKKAEQRGLEKEEEDYFNEDSDEEDSGSGRRAKHAQNQNNKPKSKVPNGSEADDTDGASRPKSAGLVDYDDDDDEDFNPPPKEPSRPAEDDVPLNISPLKRKPVNAVDGKHSDGEGRRRQKIETRISCAKIAAVTSTAIKHTDLQNKYASHLLTSATPSTEANGIFSEHGTNYEEQQHPMENTETSRQTGGDCIKDVGSMSPEKAVNTTNTSDSEPYSVR</sequence>
<keyword evidence="2" id="KW-0539">Nucleus</keyword>
<dbReference type="EMBL" id="CM007649">
    <property type="protein sequence ID" value="ONM31951.1"/>
    <property type="molecule type" value="Genomic_DNA"/>
</dbReference>
<accession>A0A1D6MSS4</accession>
<dbReference type="Pfam" id="PF22972">
    <property type="entry name" value="EVH1_PP4R3"/>
    <property type="match status" value="1"/>
</dbReference>
<dbReference type="InterPro" id="IPR006887">
    <property type="entry name" value="P4R3-like_central_dom"/>
</dbReference>
<dbReference type="GO" id="GO:0019888">
    <property type="term" value="F:protein phosphatase regulator activity"/>
    <property type="evidence" value="ECO:0007669"/>
    <property type="project" value="InterPro"/>
</dbReference>
<feature type="domain" description="PP4R3 EVH1-like" evidence="5">
    <location>
        <begin position="28"/>
        <end position="127"/>
    </location>
</feature>
<feature type="compositionally biased region" description="Basic and acidic residues" evidence="3">
    <location>
        <begin position="282"/>
        <end position="293"/>
    </location>
</feature>
<dbReference type="InterPro" id="IPR011993">
    <property type="entry name" value="PH-like_dom_sf"/>
</dbReference>
<dbReference type="PANTHER" id="PTHR23318:SF0">
    <property type="entry name" value="SERINE_THREONINE-PROTEIN PHOSPHATASE 4 REGULATORY SUBUNIT 3"/>
    <property type="match status" value="1"/>
</dbReference>
<feature type="compositionally biased region" description="Acidic residues" evidence="3">
    <location>
        <begin position="351"/>
        <end position="360"/>
    </location>
</feature>
<evidence type="ECO:0000256" key="3">
    <source>
        <dbReference type="SAM" id="MobiDB-lite"/>
    </source>
</evidence>
<dbReference type="ExpressionAtlas" id="A0A1D6MSS4">
    <property type="expression patterns" value="baseline"/>
</dbReference>
<feature type="domain" description="Serine/threonine-protein phosphatase 4 regulatory subunit 3-like central" evidence="4">
    <location>
        <begin position="168"/>
        <end position="267"/>
    </location>
</feature>
<proteinExistence type="predicted"/>
<dbReference type="InterPro" id="IPR051137">
    <property type="entry name" value="PP4R3-like"/>
</dbReference>
<gene>
    <name evidence="6" type="ORF">ZEAMMB73_Zm00001d040748</name>
</gene>
<evidence type="ECO:0000259" key="4">
    <source>
        <dbReference type="Pfam" id="PF04802"/>
    </source>
</evidence>
<feature type="compositionally biased region" description="Polar residues" evidence="3">
    <location>
        <begin position="489"/>
        <end position="503"/>
    </location>
</feature>
<evidence type="ECO:0000256" key="1">
    <source>
        <dbReference type="ARBA" id="ARBA00004123"/>
    </source>
</evidence>
<feature type="compositionally biased region" description="Acidic residues" evidence="3">
    <location>
        <begin position="294"/>
        <end position="309"/>
    </location>
</feature>
<dbReference type="PANTHER" id="PTHR23318">
    <property type="entry name" value="ATP SYNTHASE GAMMA-RELATED"/>
    <property type="match status" value="1"/>
</dbReference>
<evidence type="ECO:0000259" key="5">
    <source>
        <dbReference type="Pfam" id="PF22972"/>
    </source>
</evidence>
<feature type="compositionally biased region" description="Basic and acidic residues" evidence="3">
    <location>
        <begin position="391"/>
        <end position="405"/>
    </location>
</feature>
<dbReference type="Gene3D" id="2.30.29.30">
    <property type="entry name" value="Pleckstrin-homology domain (PH domain)/Phosphotyrosine-binding domain (PTB)"/>
    <property type="match status" value="1"/>
</dbReference>
<protein>
    <submittedName>
        <fullName evidence="6">Binding</fullName>
    </submittedName>
</protein>